<protein>
    <submittedName>
        <fullName evidence="1">Uncharacterized protein</fullName>
    </submittedName>
</protein>
<gene>
    <name evidence="1" type="ORF">F6V25_07990</name>
</gene>
<organism evidence="1 2">
    <name type="scientific">Oryzomonas japonica</name>
    <dbReference type="NCBI Taxonomy" id="2603858"/>
    <lineage>
        <taxon>Bacteria</taxon>
        <taxon>Pseudomonadati</taxon>
        <taxon>Thermodesulfobacteriota</taxon>
        <taxon>Desulfuromonadia</taxon>
        <taxon>Geobacterales</taxon>
        <taxon>Geobacteraceae</taxon>
        <taxon>Oryzomonas</taxon>
    </lineage>
</organism>
<dbReference type="Proteomes" id="UP000420562">
    <property type="component" value="Unassembled WGS sequence"/>
</dbReference>
<name>A0A7J4ZRB7_9BACT</name>
<comment type="caution">
    <text evidence="1">The sequence shown here is derived from an EMBL/GenBank/DDBJ whole genome shotgun (WGS) entry which is preliminary data.</text>
</comment>
<sequence length="116" mass="13516">MDDKVTLITDHGDNRLRWRANYRGVLAAELTADIDGNNAVLHNRVYLWNKSLCREYQTIYCRVREQLKELGIRLVMVCSDHYTVTMGHYWRMMGFKIFYDVQAPGGITIPCAVMEV</sequence>
<dbReference type="AlphaFoldDB" id="A0A7J4ZRB7"/>
<keyword evidence="2" id="KW-1185">Reference proteome</keyword>
<evidence type="ECO:0000313" key="1">
    <source>
        <dbReference type="EMBL" id="KAB0665653.1"/>
    </source>
</evidence>
<accession>A0A7J4ZRB7</accession>
<dbReference type="EMBL" id="VZQZ01000004">
    <property type="protein sequence ID" value="KAB0665653.1"/>
    <property type="molecule type" value="Genomic_DNA"/>
</dbReference>
<reference evidence="1 2" key="1">
    <citation type="submission" date="2019-09" db="EMBL/GenBank/DDBJ databases">
        <title>Geobacter sp. Red96, a novel strain isolated from paddy soil.</title>
        <authorList>
            <person name="Xu Z."/>
            <person name="Masuda Y."/>
            <person name="Itoh H."/>
            <person name="Senoo K."/>
        </authorList>
    </citation>
    <scope>NUCLEOTIDE SEQUENCE [LARGE SCALE GENOMIC DNA]</scope>
    <source>
        <strain evidence="1 2">Red96</strain>
    </source>
</reference>
<evidence type="ECO:0000313" key="2">
    <source>
        <dbReference type="Proteomes" id="UP000420562"/>
    </source>
</evidence>
<proteinExistence type="predicted"/>
<dbReference type="RefSeq" id="WP_151128094.1">
    <property type="nucleotide sequence ID" value="NZ_VZQZ01000004.1"/>
</dbReference>